<evidence type="ECO:0000256" key="4">
    <source>
        <dbReference type="PIRSR" id="PIRSR601310-3"/>
    </source>
</evidence>
<reference evidence="8" key="2">
    <citation type="submission" date="2025-09" db="UniProtKB">
        <authorList>
            <consortium name="Ensembl"/>
        </authorList>
    </citation>
    <scope>IDENTIFICATION</scope>
</reference>
<dbReference type="GeneTree" id="ENSGT00940000154451"/>
<evidence type="ECO:0000256" key="6">
    <source>
        <dbReference type="SAM" id="MobiDB-lite"/>
    </source>
</evidence>
<dbReference type="Proteomes" id="UP000694564">
    <property type="component" value="Chromosome 6"/>
</dbReference>
<dbReference type="InterPro" id="IPR019808">
    <property type="entry name" value="Histidine_triad_CS"/>
</dbReference>
<evidence type="ECO:0000256" key="2">
    <source>
        <dbReference type="ARBA" id="ARBA00025764"/>
    </source>
</evidence>
<comment type="similarity">
    <text evidence="2">Belongs to the HINT family.</text>
</comment>
<evidence type="ECO:0000256" key="3">
    <source>
        <dbReference type="PIRSR" id="PIRSR601310-1"/>
    </source>
</evidence>
<dbReference type="Pfam" id="PF01230">
    <property type="entry name" value="HIT"/>
    <property type="match status" value="1"/>
</dbReference>
<evidence type="ECO:0000259" key="7">
    <source>
        <dbReference type="PROSITE" id="PS51084"/>
    </source>
</evidence>
<feature type="region of interest" description="Disordered" evidence="6">
    <location>
        <begin position="1"/>
        <end position="40"/>
    </location>
</feature>
<dbReference type="FunFam" id="3.30.428.10:FF:000005">
    <property type="entry name" value="Histidine triad nucleotide-binding protein 1"/>
    <property type="match status" value="1"/>
</dbReference>
<dbReference type="SUPFAM" id="SSF54197">
    <property type="entry name" value="HIT-like"/>
    <property type="match status" value="1"/>
</dbReference>
<accession>A0A8D2DA88</accession>
<dbReference type="PANTHER" id="PTHR23089">
    <property type="entry name" value="HISTIDINE TRIAD HIT PROTEIN"/>
    <property type="match status" value="1"/>
</dbReference>
<evidence type="ECO:0000256" key="1">
    <source>
        <dbReference type="ARBA" id="ARBA00024472"/>
    </source>
</evidence>
<dbReference type="Ensembl" id="ENSSVLT00005025039.1">
    <property type="protein sequence ID" value="ENSSVLP00005022510.1"/>
    <property type="gene ID" value="ENSSVLG00005017927.1"/>
</dbReference>
<name>A0A8D2DA88_SCIVU</name>
<dbReference type="GO" id="GO:0003824">
    <property type="term" value="F:catalytic activity"/>
    <property type="evidence" value="ECO:0007669"/>
    <property type="project" value="InterPro"/>
</dbReference>
<dbReference type="Gene3D" id="3.30.428.10">
    <property type="entry name" value="HIT-like"/>
    <property type="match status" value="1"/>
</dbReference>
<dbReference type="InterPro" id="IPR036265">
    <property type="entry name" value="HIT-like_sf"/>
</dbReference>
<dbReference type="OrthoDB" id="672793at2759"/>
<organism evidence="8 9">
    <name type="scientific">Sciurus vulgaris</name>
    <name type="common">Eurasian red squirrel</name>
    <dbReference type="NCBI Taxonomy" id="55149"/>
    <lineage>
        <taxon>Eukaryota</taxon>
        <taxon>Metazoa</taxon>
        <taxon>Chordata</taxon>
        <taxon>Craniata</taxon>
        <taxon>Vertebrata</taxon>
        <taxon>Euteleostomi</taxon>
        <taxon>Mammalia</taxon>
        <taxon>Eutheria</taxon>
        <taxon>Euarchontoglires</taxon>
        <taxon>Glires</taxon>
        <taxon>Rodentia</taxon>
        <taxon>Sciuromorpha</taxon>
        <taxon>Sciuridae</taxon>
        <taxon>Sciurinae</taxon>
        <taxon>Sciurini</taxon>
        <taxon>Sciurus</taxon>
    </lineage>
</organism>
<reference evidence="8" key="1">
    <citation type="submission" date="2025-08" db="UniProtKB">
        <authorList>
            <consortium name="Ensembl"/>
        </authorList>
    </citation>
    <scope>IDENTIFICATION</scope>
</reference>
<evidence type="ECO:0000313" key="9">
    <source>
        <dbReference type="Proteomes" id="UP000694564"/>
    </source>
</evidence>
<evidence type="ECO:0000256" key="5">
    <source>
        <dbReference type="PROSITE-ProRule" id="PRU00464"/>
    </source>
</evidence>
<keyword evidence="9" id="KW-1185">Reference proteome</keyword>
<sequence length="206" mass="22027">MKKGKRPGRASLQEVHSLLPRARHRRSRSPGGQCAGAGPGARHGPCAGLAGAACTRPLLAPRVPRSSGLLSWPPCGREAEMADEIAKAQVAQPGGDTIFGKIIRKEIPAKIIFEDDQCLAFHDISPQAPTHFLVIPKKHIAQISAAEDDDENLLGHLMIVGKKCAADLGLKRGYRMVVNEGADGGQSVYHVHLHVLGGRQMNWPPG</sequence>
<dbReference type="InterPro" id="IPR001310">
    <property type="entry name" value="Histidine_triad_HIT"/>
</dbReference>
<dbReference type="PROSITE" id="PS00892">
    <property type="entry name" value="HIT_1"/>
    <property type="match status" value="1"/>
</dbReference>
<dbReference type="PRINTS" id="PR00332">
    <property type="entry name" value="HISTRIAD"/>
</dbReference>
<dbReference type="PROSITE" id="PS51084">
    <property type="entry name" value="HIT_2"/>
    <property type="match status" value="1"/>
</dbReference>
<proteinExistence type="inferred from homology"/>
<feature type="active site" description="Tele-AMP-histidine intermediate" evidence="3">
    <location>
        <position position="192"/>
    </location>
</feature>
<dbReference type="CDD" id="cd01276">
    <property type="entry name" value="PKCI_related"/>
    <property type="match status" value="1"/>
</dbReference>
<dbReference type="AlphaFoldDB" id="A0A8D2DA88"/>
<protein>
    <submittedName>
        <fullName evidence="8">Histidine triad nucleotide binding protein 1</fullName>
    </submittedName>
</protein>
<comment type="catalytic activity">
    <reaction evidence="1">
        <text>adenosine 5'-phosphoramidate + H2O = NH4(+) + AMP</text>
        <dbReference type="Rhea" id="RHEA:67916"/>
        <dbReference type="ChEBI" id="CHEBI:15377"/>
        <dbReference type="ChEBI" id="CHEBI:28938"/>
        <dbReference type="ChEBI" id="CHEBI:57890"/>
        <dbReference type="ChEBI" id="CHEBI:456215"/>
    </reaction>
</comment>
<evidence type="ECO:0000313" key="8">
    <source>
        <dbReference type="Ensembl" id="ENSSVLP00005022510.1"/>
    </source>
</evidence>
<feature type="domain" description="HIT" evidence="7">
    <location>
        <begin position="98"/>
        <end position="206"/>
    </location>
</feature>
<dbReference type="InterPro" id="IPR011146">
    <property type="entry name" value="HIT-like"/>
</dbReference>
<feature type="short sequence motif" description="Histidine triad motif" evidence="4 5">
    <location>
        <begin position="190"/>
        <end position="194"/>
    </location>
</feature>